<dbReference type="EMBL" id="VSSQ01003099">
    <property type="protein sequence ID" value="MPM19043.1"/>
    <property type="molecule type" value="Genomic_DNA"/>
</dbReference>
<dbReference type="InterPro" id="IPR017896">
    <property type="entry name" value="4Fe4S_Fe-S-bd"/>
</dbReference>
<reference evidence="11" key="1">
    <citation type="submission" date="2019-08" db="EMBL/GenBank/DDBJ databases">
        <authorList>
            <person name="Kucharzyk K."/>
            <person name="Murdoch R.W."/>
            <person name="Higgins S."/>
            <person name="Loffler F."/>
        </authorList>
    </citation>
    <scope>NUCLEOTIDE SEQUENCE</scope>
</reference>
<evidence type="ECO:0000256" key="6">
    <source>
        <dbReference type="ARBA" id="ARBA00023002"/>
    </source>
</evidence>
<keyword evidence="4" id="KW-0949">S-adenosyl-L-methionine</keyword>
<dbReference type="SUPFAM" id="SSF102114">
    <property type="entry name" value="Radical SAM enzymes"/>
    <property type="match status" value="1"/>
</dbReference>
<dbReference type="CDD" id="cd01335">
    <property type="entry name" value="Radical_SAM"/>
    <property type="match status" value="1"/>
</dbReference>
<dbReference type="SFLD" id="SFLDG01118">
    <property type="entry name" value="activating_enzymes__group_2"/>
    <property type="match status" value="1"/>
</dbReference>
<dbReference type="GO" id="GO:0051539">
    <property type="term" value="F:4 iron, 4 sulfur cluster binding"/>
    <property type="evidence" value="ECO:0007669"/>
    <property type="project" value="UniProtKB-KW"/>
</dbReference>
<dbReference type="NCBIfam" id="TIGR02494">
    <property type="entry name" value="PFLE_PFLC"/>
    <property type="match status" value="1"/>
</dbReference>
<dbReference type="InterPro" id="IPR013785">
    <property type="entry name" value="Aldolase_TIM"/>
</dbReference>
<dbReference type="PANTHER" id="PTHR30352">
    <property type="entry name" value="PYRUVATE FORMATE-LYASE-ACTIVATING ENZYME"/>
    <property type="match status" value="1"/>
</dbReference>
<comment type="caution">
    <text evidence="11">The sequence shown here is derived from an EMBL/GenBank/DDBJ whole genome shotgun (WGS) entry which is preliminary data.</text>
</comment>
<evidence type="ECO:0000259" key="9">
    <source>
        <dbReference type="PROSITE" id="PS51379"/>
    </source>
</evidence>
<dbReference type="AlphaFoldDB" id="A0A644XXN0"/>
<evidence type="ECO:0000256" key="3">
    <source>
        <dbReference type="ARBA" id="ARBA00022485"/>
    </source>
</evidence>
<dbReference type="GO" id="GO:0046872">
    <property type="term" value="F:metal ion binding"/>
    <property type="evidence" value="ECO:0007669"/>
    <property type="project" value="UniProtKB-KW"/>
</dbReference>
<sequence>MTEPVIDTYATIFDIQSFSINDGPGIRTTVFFKGCPLSCLWCHNPESHTTGVQLMYHSNLCTHCMQCVGACAQGVHGMRDVNGRLMHTVDSTLCIGSGECLKVCCYHALSLVGQRVSSDQVAQRILKDSRYFTVSEERGGVTFSGGEPMLHVPFILELVKKIPGIHICMETSGYAGRKAFEEVMPVVDLFLFDYKVTDAELHRRLCGADNTMILENLEYLYEQGKDIILRLPLIPSVNDTDEHFDGIAGIMKRYPRILRAEIMPYHTYGLAKSGELGLEPSALLPRQGATDEMVDTWLEKLAERGCTKVCRS</sequence>
<dbReference type="SFLD" id="SFLDS00029">
    <property type="entry name" value="Radical_SAM"/>
    <property type="match status" value="1"/>
</dbReference>
<feature type="domain" description="4Fe-4S ferredoxin-type" evidence="9">
    <location>
        <begin position="52"/>
        <end position="81"/>
    </location>
</feature>
<dbReference type="Pfam" id="PF13353">
    <property type="entry name" value="Fer4_12"/>
    <property type="match status" value="1"/>
</dbReference>
<feature type="domain" description="Radical SAM core" evidence="10">
    <location>
        <begin position="21"/>
        <end position="304"/>
    </location>
</feature>
<keyword evidence="8" id="KW-0411">Iron-sulfur</keyword>
<dbReference type="EC" id="1.97.1.-" evidence="11"/>
<name>A0A644XXN0_9ZZZZ</name>
<evidence type="ECO:0000256" key="4">
    <source>
        <dbReference type="ARBA" id="ARBA00022691"/>
    </source>
</evidence>
<comment type="similarity">
    <text evidence="2">Belongs to the organic radical-activating enzymes family.</text>
</comment>
<feature type="domain" description="4Fe-4S ferredoxin-type" evidence="9">
    <location>
        <begin position="85"/>
        <end position="114"/>
    </location>
</feature>
<comment type="cofactor">
    <cofactor evidence="1">
        <name>[4Fe-4S] cluster</name>
        <dbReference type="ChEBI" id="CHEBI:49883"/>
    </cofactor>
</comment>
<evidence type="ECO:0000256" key="2">
    <source>
        <dbReference type="ARBA" id="ARBA00009777"/>
    </source>
</evidence>
<evidence type="ECO:0000259" key="10">
    <source>
        <dbReference type="PROSITE" id="PS51918"/>
    </source>
</evidence>
<evidence type="ECO:0000256" key="8">
    <source>
        <dbReference type="ARBA" id="ARBA00023014"/>
    </source>
</evidence>
<dbReference type="InterPro" id="IPR058240">
    <property type="entry name" value="rSAM_sf"/>
</dbReference>
<protein>
    <submittedName>
        <fullName evidence="11">Benzylsuccinate synthase activating enzyme</fullName>
        <ecNumber evidence="11">1.97.1.-</ecNumber>
    </submittedName>
</protein>
<dbReference type="PROSITE" id="PS01087">
    <property type="entry name" value="RADICAL_ACTIVATING"/>
    <property type="match status" value="1"/>
</dbReference>
<gene>
    <name evidence="11" type="primary">bssD_1</name>
    <name evidence="11" type="ORF">SDC9_65461</name>
</gene>
<dbReference type="GO" id="GO:0016491">
    <property type="term" value="F:oxidoreductase activity"/>
    <property type="evidence" value="ECO:0007669"/>
    <property type="project" value="UniProtKB-KW"/>
</dbReference>
<dbReference type="PROSITE" id="PS51918">
    <property type="entry name" value="RADICAL_SAM"/>
    <property type="match status" value="1"/>
</dbReference>
<dbReference type="PROSITE" id="PS51379">
    <property type="entry name" value="4FE4S_FER_2"/>
    <property type="match status" value="2"/>
</dbReference>
<organism evidence="11">
    <name type="scientific">bioreactor metagenome</name>
    <dbReference type="NCBI Taxonomy" id="1076179"/>
    <lineage>
        <taxon>unclassified sequences</taxon>
        <taxon>metagenomes</taxon>
        <taxon>ecological metagenomes</taxon>
    </lineage>
</organism>
<proteinExistence type="inferred from homology"/>
<dbReference type="InterPro" id="IPR034457">
    <property type="entry name" value="Organic_radical-activating"/>
</dbReference>
<dbReference type="PANTHER" id="PTHR30352:SF4">
    <property type="entry name" value="PYRUVATE FORMATE-LYASE 2-ACTIVATING ENZYME"/>
    <property type="match status" value="1"/>
</dbReference>
<dbReference type="SUPFAM" id="SSF54862">
    <property type="entry name" value="4Fe-4S ferredoxins"/>
    <property type="match status" value="1"/>
</dbReference>
<evidence type="ECO:0000256" key="7">
    <source>
        <dbReference type="ARBA" id="ARBA00023004"/>
    </source>
</evidence>
<keyword evidence="7" id="KW-0408">Iron</keyword>
<evidence type="ECO:0000313" key="11">
    <source>
        <dbReference type="EMBL" id="MPM19043.1"/>
    </source>
</evidence>
<keyword evidence="5" id="KW-0479">Metal-binding</keyword>
<dbReference type="Gene3D" id="3.20.20.70">
    <property type="entry name" value="Aldolase class I"/>
    <property type="match status" value="1"/>
</dbReference>
<evidence type="ECO:0000256" key="5">
    <source>
        <dbReference type="ARBA" id="ARBA00022723"/>
    </source>
</evidence>
<keyword evidence="6 11" id="KW-0560">Oxidoreductase</keyword>
<dbReference type="SFLD" id="SFLDG01066">
    <property type="entry name" value="organic_radical-activating_enz"/>
    <property type="match status" value="1"/>
</dbReference>
<dbReference type="InterPro" id="IPR012839">
    <property type="entry name" value="Organic_radical_activase"/>
</dbReference>
<accession>A0A644XXN0</accession>
<dbReference type="InterPro" id="IPR007197">
    <property type="entry name" value="rSAM"/>
</dbReference>
<keyword evidence="3" id="KW-0004">4Fe-4S</keyword>
<dbReference type="InterPro" id="IPR040074">
    <property type="entry name" value="BssD/PflA/YjjW"/>
</dbReference>
<dbReference type="InterPro" id="IPR001989">
    <property type="entry name" value="Radical_activat_CS"/>
</dbReference>
<dbReference type="PIRSF" id="PIRSF000371">
    <property type="entry name" value="PFL_act_enz"/>
    <property type="match status" value="1"/>
</dbReference>
<evidence type="ECO:0000256" key="1">
    <source>
        <dbReference type="ARBA" id="ARBA00001966"/>
    </source>
</evidence>